<feature type="region of interest" description="Disordered" evidence="1">
    <location>
        <begin position="25"/>
        <end position="166"/>
    </location>
</feature>
<reference evidence="4" key="3">
    <citation type="journal article" date="2014" name="Genetics">
        <title>Maintaining two mating types: Structure of the mating type locus and its role in heterokaryosis in Podospora anserina.</title>
        <authorList>
            <person name="Grognet P."/>
            <person name="Bidard F."/>
            <person name="Kuchly C."/>
            <person name="Tong L.C.H."/>
            <person name="Coppin E."/>
            <person name="Benkhali J.A."/>
            <person name="Couloux A."/>
            <person name="Wincker P."/>
            <person name="Debuchy R."/>
            <person name="Silar P."/>
        </authorList>
    </citation>
    <scope>GENOME REANNOTATION</scope>
    <source>
        <strain evidence="4">S / ATCC MYA-4624 / DSM 980 / FGSC 10383</strain>
    </source>
</reference>
<sequence length="166" mass="18051">MCQKRSIKKASNSSKGLLSSLLTTATPVSSASIKQPQAASYKLGHSRSLSQKGGSMTSISTSPETEIPVVRPSRPPTEQKRIRPVIALSSSPESSRRSPGRLVSTGFMTTDSQRTASRSPPPAKLEQWDNADVERLSHSISSPPVRQRRIPNSGWSPNTLRRCDSR</sequence>
<gene>
    <name evidence="2" type="ORF">PODANS_1_21390</name>
</gene>
<evidence type="ECO:0000256" key="1">
    <source>
        <dbReference type="SAM" id="MobiDB-lite"/>
    </source>
</evidence>
<proteinExistence type="predicted"/>
<reference evidence="2" key="2">
    <citation type="submission" date="2008-07" db="EMBL/GenBank/DDBJ databases">
        <authorList>
            <person name="Genoscope - CEA"/>
        </authorList>
    </citation>
    <scope>NUCLEOTIDE SEQUENCE</scope>
    <source>
        <strain evidence="2">S mat+</strain>
    </source>
</reference>
<evidence type="ECO:0000313" key="4">
    <source>
        <dbReference type="Proteomes" id="UP000001197"/>
    </source>
</evidence>
<reference evidence="3" key="4">
    <citation type="submission" date="2015-04" db="EMBL/GenBank/DDBJ databases">
        <title>Maintaining two mating types: Structure of the mating type locus and its role in heterokaryosis in Podospora anserina.</title>
        <authorList>
            <person name="Grognet P."/>
            <person name="Bidard F."/>
            <person name="Kuchly C."/>
            <person name="Chan Ho Tong L."/>
            <person name="Coppin E."/>
            <person name="Ait Benkhali J."/>
            <person name="Couloux A."/>
            <person name="Wincker P."/>
            <person name="Debuchy R."/>
            <person name="Silar P."/>
        </authorList>
    </citation>
    <scope>NUCLEOTIDE SEQUENCE</scope>
</reference>
<organism evidence="2">
    <name type="scientific">Podospora anserina (strain S / ATCC MYA-4624 / DSM 980 / FGSC 10383)</name>
    <name type="common">Pleurage anserina</name>
    <dbReference type="NCBI Taxonomy" id="515849"/>
    <lineage>
        <taxon>Eukaryota</taxon>
        <taxon>Fungi</taxon>
        <taxon>Dikarya</taxon>
        <taxon>Ascomycota</taxon>
        <taxon>Pezizomycotina</taxon>
        <taxon>Sordariomycetes</taxon>
        <taxon>Sordariomycetidae</taxon>
        <taxon>Sordariales</taxon>
        <taxon>Podosporaceae</taxon>
        <taxon>Podospora</taxon>
        <taxon>Podospora anserina</taxon>
    </lineage>
</organism>
<dbReference type="Proteomes" id="UP000001197">
    <property type="component" value="Chromosome 1"/>
</dbReference>
<dbReference type="GeneID" id="6190774"/>
<dbReference type="EMBL" id="CU633897">
    <property type="protein sequence ID" value="CAP67118.1"/>
    <property type="molecule type" value="Genomic_DNA"/>
</dbReference>
<dbReference type="VEuPathDB" id="FungiDB:PODANS_1_21390"/>
<name>B2ARU8_PODAN</name>
<evidence type="ECO:0000313" key="3">
    <source>
        <dbReference type="EMBL" id="CDP24534.1"/>
    </source>
</evidence>
<dbReference type="KEGG" id="pan:PODANSg3480"/>
<reference evidence="2 4" key="1">
    <citation type="journal article" date="2008" name="Genome Biol.">
        <title>The genome sequence of the model ascomycete fungus Podospora anserina.</title>
        <authorList>
            <person name="Espagne E."/>
            <person name="Lespinet O."/>
            <person name="Malagnac F."/>
            <person name="Da Silva C."/>
            <person name="Jaillon O."/>
            <person name="Porcel B.M."/>
            <person name="Couloux A."/>
            <person name="Aury J.-M."/>
            <person name="Segurens B."/>
            <person name="Poulain J."/>
            <person name="Anthouard V."/>
            <person name="Grossetete S."/>
            <person name="Khalili H."/>
            <person name="Coppin E."/>
            <person name="Dequard-Chablat M."/>
            <person name="Picard M."/>
            <person name="Contamine V."/>
            <person name="Arnaise S."/>
            <person name="Bourdais A."/>
            <person name="Berteaux-Lecellier V."/>
            <person name="Gautheret D."/>
            <person name="de Vries R.P."/>
            <person name="Battaglia E."/>
            <person name="Coutinho P.M."/>
            <person name="Danchin E.G.J."/>
            <person name="Henrissat B."/>
            <person name="El Khoury R."/>
            <person name="Sainsard-Chanet A."/>
            <person name="Boivin A."/>
            <person name="Pinan-Lucarre B."/>
            <person name="Sellem C.H."/>
            <person name="Debuchy R."/>
            <person name="Wincker P."/>
            <person name="Weissenbach J."/>
            <person name="Silar P."/>
        </authorList>
    </citation>
    <scope>NUCLEOTIDE SEQUENCE [LARGE SCALE GENOMIC DNA]</scope>
    <source>
        <strain evidence="4">S / ATCC MYA-4624 / DSM 980 / FGSC 10383</strain>
        <strain evidence="2">S mat+</strain>
    </source>
</reference>
<evidence type="ECO:0000313" key="2">
    <source>
        <dbReference type="EMBL" id="CAP67118.1"/>
    </source>
</evidence>
<accession>B2ARU8</accession>
<protein>
    <submittedName>
        <fullName evidence="2">Podospora anserina S mat+ genomic DNA chromosome 1, supercontig 6</fullName>
    </submittedName>
</protein>
<keyword evidence="4" id="KW-1185">Reference proteome</keyword>
<dbReference type="RefSeq" id="XP_001906450.1">
    <property type="nucleotide sequence ID" value="XM_001906415.1"/>
</dbReference>
<feature type="compositionally biased region" description="Polar residues" evidence="1">
    <location>
        <begin position="47"/>
        <end position="64"/>
    </location>
</feature>
<dbReference type="EMBL" id="FO904936">
    <property type="protein sequence ID" value="CDP24534.1"/>
    <property type="molecule type" value="Genomic_DNA"/>
</dbReference>
<dbReference type="HOGENOM" id="CLU_1603442_0_0_1"/>
<dbReference type="AlphaFoldDB" id="B2ARU8"/>
<feature type="compositionally biased region" description="Polar residues" evidence="1">
    <location>
        <begin position="106"/>
        <end position="118"/>
    </location>
</feature>